<evidence type="ECO:0000313" key="3">
    <source>
        <dbReference type="RefSeq" id="XP_020982020.1"/>
    </source>
</evidence>
<evidence type="ECO:0000256" key="1">
    <source>
        <dbReference type="ARBA" id="ARBA00006484"/>
    </source>
</evidence>
<dbReference type="SUPFAM" id="SSF51735">
    <property type="entry name" value="NAD(P)-binding Rossmann-fold domains"/>
    <property type="match status" value="1"/>
</dbReference>
<dbReference type="PRINTS" id="PR00080">
    <property type="entry name" value="SDRFAMILY"/>
</dbReference>
<dbReference type="InterPro" id="IPR036291">
    <property type="entry name" value="NAD(P)-bd_dom_sf"/>
</dbReference>
<organism evidence="2 3">
    <name type="scientific">Arachis duranensis</name>
    <name type="common">Wild peanut</name>
    <dbReference type="NCBI Taxonomy" id="130453"/>
    <lineage>
        <taxon>Eukaryota</taxon>
        <taxon>Viridiplantae</taxon>
        <taxon>Streptophyta</taxon>
        <taxon>Embryophyta</taxon>
        <taxon>Tracheophyta</taxon>
        <taxon>Spermatophyta</taxon>
        <taxon>Magnoliopsida</taxon>
        <taxon>eudicotyledons</taxon>
        <taxon>Gunneridae</taxon>
        <taxon>Pentapetalae</taxon>
        <taxon>rosids</taxon>
        <taxon>fabids</taxon>
        <taxon>Fabales</taxon>
        <taxon>Fabaceae</taxon>
        <taxon>Papilionoideae</taxon>
        <taxon>50 kb inversion clade</taxon>
        <taxon>dalbergioids sensu lato</taxon>
        <taxon>Dalbergieae</taxon>
        <taxon>Pterocarpus clade</taxon>
        <taxon>Arachis</taxon>
    </lineage>
</organism>
<dbReference type="PANTHER" id="PTHR42820">
    <property type="entry name" value="SHORT-CHAIN DEHYDROGENASE REDUCTASE"/>
    <property type="match status" value="1"/>
</dbReference>
<proteinExistence type="inferred from homology"/>
<name>A0A6P5MC50_ARADU</name>
<dbReference type="RefSeq" id="XP_020982020.1">
    <property type="nucleotide sequence ID" value="XM_021126361.2"/>
</dbReference>
<sequence length="264" mass="27145">MSSKQRLEGKVAIVTGGANGIGAEAARLFVENGALVVIADVNDELGLQVASSIGVDKVSYHHCDVRDEKQVEETVAFAIKKYGSLDIMFSNAGIAGSLCNILDYDLNDFDNTIAVNVRGAAACIKHAARVMVERKTRGSIICTASIASLVGGSGAGHGYTASKHGLVGLVRSACGELGAYGIRVNSISPYVMATPLACEALGMEASEVESAGVAGANLQGIVLKPIHVAQTALFLASDESAYISGHNLVVDGGLLAVNSPVSKK</sequence>
<dbReference type="InterPro" id="IPR020904">
    <property type="entry name" value="Sc_DH/Rdtase_CS"/>
</dbReference>
<dbReference type="Gene3D" id="3.40.50.720">
    <property type="entry name" value="NAD(P)-binding Rossmann-like Domain"/>
    <property type="match status" value="1"/>
</dbReference>
<dbReference type="GeneID" id="107492348"/>
<dbReference type="KEGG" id="adu:107492348"/>
<evidence type="ECO:0000313" key="2">
    <source>
        <dbReference type="Proteomes" id="UP000515211"/>
    </source>
</evidence>
<dbReference type="AlphaFoldDB" id="A0A6P5MC50"/>
<protein>
    <submittedName>
        <fullName evidence="3 4">Short-chain dehydrogenase reductase 3b</fullName>
    </submittedName>
</protein>
<dbReference type="RefSeq" id="XP_052119164.1">
    <property type="nucleotide sequence ID" value="XM_052263204.1"/>
</dbReference>
<accession>A0A6P5MC50</accession>
<comment type="similarity">
    <text evidence="1">Belongs to the short-chain dehydrogenases/reductases (SDR) family.</text>
</comment>
<dbReference type="Pfam" id="PF13561">
    <property type="entry name" value="adh_short_C2"/>
    <property type="match status" value="1"/>
</dbReference>
<reference evidence="2" key="1">
    <citation type="journal article" date="2016" name="Nat. Genet.">
        <title>The genome sequences of Arachis duranensis and Arachis ipaensis, the diploid ancestors of cultivated peanut.</title>
        <authorList>
            <person name="Bertioli D.J."/>
            <person name="Cannon S.B."/>
            <person name="Froenicke L."/>
            <person name="Huang G."/>
            <person name="Farmer A.D."/>
            <person name="Cannon E.K."/>
            <person name="Liu X."/>
            <person name="Gao D."/>
            <person name="Clevenger J."/>
            <person name="Dash S."/>
            <person name="Ren L."/>
            <person name="Moretzsohn M.C."/>
            <person name="Shirasawa K."/>
            <person name="Huang W."/>
            <person name="Vidigal B."/>
            <person name="Abernathy B."/>
            <person name="Chu Y."/>
            <person name="Niederhuth C.E."/>
            <person name="Umale P."/>
            <person name="Araujo A.C."/>
            <person name="Kozik A."/>
            <person name="Kim K.D."/>
            <person name="Burow M.D."/>
            <person name="Varshney R.K."/>
            <person name="Wang X."/>
            <person name="Zhang X."/>
            <person name="Barkley N."/>
            <person name="Guimaraes P.M."/>
            <person name="Isobe S."/>
            <person name="Guo B."/>
            <person name="Liao B."/>
            <person name="Stalker H.T."/>
            <person name="Schmitz R.J."/>
            <person name="Scheffler B.E."/>
            <person name="Leal-Bertioli S.C."/>
            <person name="Xun X."/>
            <person name="Jackson S.A."/>
            <person name="Michelmore R."/>
            <person name="Ozias-Akins P."/>
        </authorList>
    </citation>
    <scope>NUCLEOTIDE SEQUENCE [LARGE SCALE GENOMIC DNA]</scope>
    <source>
        <strain evidence="2">cv. V14167</strain>
    </source>
</reference>
<reference evidence="3 4" key="2">
    <citation type="submission" date="2025-04" db="UniProtKB">
        <authorList>
            <consortium name="RefSeq"/>
        </authorList>
    </citation>
    <scope>IDENTIFICATION</scope>
    <source>
        <tissue evidence="3 4">Whole plant</tissue>
    </source>
</reference>
<evidence type="ECO:0000313" key="4">
    <source>
        <dbReference type="RefSeq" id="XP_052119164.1"/>
    </source>
</evidence>
<dbReference type="InterPro" id="IPR002347">
    <property type="entry name" value="SDR_fam"/>
</dbReference>
<dbReference type="PROSITE" id="PS00061">
    <property type="entry name" value="ADH_SHORT"/>
    <property type="match status" value="1"/>
</dbReference>
<dbReference type="FunFam" id="3.40.50.720:FF:000084">
    <property type="entry name" value="Short-chain dehydrogenase reductase"/>
    <property type="match status" value="1"/>
</dbReference>
<dbReference type="PRINTS" id="PR00081">
    <property type="entry name" value="GDHRDH"/>
</dbReference>
<dbReference type="Proteomes" id="UP000515211">
    <property type="component" value="Chromosome 6"/>
</dbReference>
<dbReference type="PANTHER" id="PTHR42820:SF9">
    <property type="entry name" value="OXIDOREDUCTASE-RELATED"/>
    <property type="match status" value="1"/>
</dbReference>
<keyword evidence="2" id="KW-1185">Reference proteome</keyword>
<gene>
    <name evidence="3 4" type="primary">LOC107492348</name>
</gene>